<evidence type="ECO:0000256" key="7">
    <source>
        <dbReference type="ARBA" id="ARBA00023136"/>
    </source>
</evidence>
<dbReference type="CDD" id="cd06579">
    <property type="entry name" value="TM_PBP1_transp_AraH_like"/>
    <property type="match status" value="1"/>
</dbReference>
<dbReference type="PANTHER" id="PTHR32196">
    <property type="entry name" value="ABC TRANSPORTER PERMEASE PROTEIN YPHD-RELATED-RELATED"/>
    <property type="match status" value="1"/>
</dbReference>
<comment type="subcellular location">
    <subcellularLocation>
        <location evidence="1">Cell membrane</location>
        <topology evidence="1">Multi-pass membrane protein</topology>
    </subcellularLocation>
</comment>
<sequence length="345" mass="36410">MKKEKNVGIQIREIMGKAGPIIALILLCIFLAFKTDKFLTLNNIMNIARQTSMSGFLALGMMACILTAGIDLSVGFTMTLSTIVMAKCAVELGLPPFLCLIICVFTGAVLGLINGLLLTKCKLPHPFISTMGTQNIYKGIGLVITGATPIAGMPLMISWAGSATVANSSGTVLDKIPVGFILMLIVYVIFSIFLTYTRLGRHIYAVGGNMTTAGLSGINVDFVRTSVYVISGIMASLGGIIAVGRSDSAYPLSGLLLDNDAIAAVIIGGTSFFGGKGNVLGTFSGVILISVLRNGLNLLKVSADMQTIFLGGIIIIAVFIDVIRNGGFKRVKRMKKEDEVKTVVA</sequence>
<feature type="transmembrane region" description="Helical" evidence="8">
    <location>
        <begin position="176"/>
        <end position="196"/>
    </location>
</feature>
<evidence type="ECO:0000313" key="10">
    <source>
        <dbReference type="Proteomes" id="UP000254051"/>
    </source>
</evidence>
<keyword evidence="6 8" id="KW-1133">Transmembrane helix</keyword>
<dbReference type="Proteomes" id="UP000254051">
    <property type="component" value="Unassembled WGS sequence"/>
</dbReference>
<evidence type="ECO:0000256" key="1">
    <source>
        <dbReference type="ARBA" id="ARBA00004651"/>
    </source>
</evidence>
<gene>
    <name evidence="9" type="ORF">SAMN05216529_11531</name>
</gene>
<dbReference type="GO" id="GO:0005886">
    <property type="term" value="C:plasma membrane"/>
    <property type="evidence" value="ECO:0007669"/>
    <property type="project" value="UniProtKB-SubCell"/>
</dbReference>
<accession>A0A315ZRH4</accession>
<feature type="transmembrane region" description="Helical" evidence="8">
    <location>
        <begin position="225"/>
        <end position="243"/>
    </location>
</feature>
<dbReference type="OrthoDB" id="9813906at2"/>
<keyword evidence="3" id="KW-1003">Cell membrane</keyword>
<feature type="transmembrane region" description="Helical" evidence="8">
    <location>
        <begin position="139"/>
        <end position="161"/>
    </location>
</feature>
<evidence type="ECO:0000313" key="9">
    <source>
        <dbReference type="EMBL" id="SUQ15675.1"/>
    </source>
</evidence>
<dbReference type="RefSeq" id="WP_109713723.1">
    <property type="nucleotide sequence ID" value="NZ_QGDS01000015.1"/>
</dbReference>
<name>A0A315ZRH4_9FIRM</name>
<evidence type="ECO:0000256" key="6">
    <source>
        <dbReference type="ARBA" id="ARBA00022989"/>
    </source>
</evidence>
<organism evidence="9 10">
    <name type="scientific">Faecalicatena contorta</name>
    <dbReference type="NCBI Taxonomy" id="39482"/>
    <lineage>
        <taxon>Bacteria</taxon>
        <taxon>Bacillati</taxon>
        <taxon>Bacillota</taxon>
        <taxon>Clostridia</taxon>
        <taxon>Lachnospirales</taxon>
        <taxon>Lachnospiraceae</taxon>
        <taxon>Faecalicatena</taxon>
    </lineage>
</organism>
<reference evidence="10" key="1">
    <citation type="submission" date="2017-07" db="EMBL/GenBank/DDBJ databases">
        <authorList>
            <person name="Varghese N."/>
            <person name="Submissions S."/>
        </authorList>
    </citation>
    <scope>NUCLEOTIDE SEQUENCE [LARGE SCALE GENOMIC DNA]</scope>
    <source>
        <strain evidence="10">NLAE-zl-C134</strain>
    </source>
</reference>
<evidence type="ECO:0000256" key="2">
    <source>
        <dbReference type="ARBA" id="ARBA00022448"/>
    </source>
</evidence>
<dbReference type="GO" id="GO:0022857">
    <property type="term" value="F:transmembrane transporter activity"/>
    <property type="evidence" value="ECO:0007669"/>
    <property type="project" value="InterPro"/>
</dbReference>
<keyword evidence="10" id="KW-1185">Reference proteome</keyword>
<keyword evidence="4" id="KW-0997">Cell inner membrane</keyword>
<keyword evidence="7 8" id="KW-0472">Membrane</keyword>
<protein>
    <submittedName>
        <fullName evidence="9">Monosaccharide ABC transporter membrane protein, CUT2 family</fullName>
    </submittedName>
</protein>
<feature type="transmembrane region" description="Helical" evidence="8">
    <location>
        <begin position="54"/>
        <end position="74"/>
    </location>
</feature>
<dbReference type="PANTHER" id="PTHR32196:SF21">
    <property type="entry name" value="ABC TRANSPORTER PERMEASE PROTEIN YPHD-RELATED"/>
    <property type="match status" value="1"/>
</dbReference>
<feature type="transmembrane region" description="Helical" evidence="8">
    <location>
        <begin position="94"/>
        <end position="118"/>
    </location>
</feature>
<dbReference type="InterPro" id="IPR001851">
    <property type="entry name" value="ABC_transp_permease"/>
</dbReference>
<proteinExistence type="predicted"/>
<keyword evidence="2" id="KW-0813">Transport</keyword>
<feature type="transmembrane region" description="Helical" evidence="8">
    <location>
        <begin position="14"/>
        <end position="33"/>
    </location>
</feature>
<feature type="transmembrane region" description="Helical" evidence="8">
    <location>
        <begin position="308"/>
        <end position="327"/>
    </location>
</feature>
<keyword evidence="5 8" id="KW-0812">Transmembrane</keyword>
<evidence type="ECO:0000256" key="5">
    <source>
        <dbReference type="ARBA" id="ARBA00022692"/>
    </source>
</evidence>
<evidence type="ECO:0000256" key="3">
    <source>
        <dbReference type="ARBA" id="ARBA00022475"/>
    </source>
</evidence>
<evidence type="ECO:0000256" key="8">
    <source>
        <dbReference type="SAM" id="Phobius"/>
    </source>
</evidence>
<dbReference type="AlphaFoldDB" id="A0A315ZRH4"/>
<dbReference type="Pfam" id="PF02653">
    <property type="entry name" value="BPD_transp_2"/>
    <property type="match status" value="1"/>
</dbReference>
<evidence type="ECO:0000256" key="4">
    <source>
        <dbReference type="ARBA" id="ARBA00022519"/>
    </source>
</evidence>
<dbReference type="EMBL" id="UHJJ01000015">
    <property type="protein sequence ID" value="SUQ15675.1"/>
    <property type="molecule type" value="Genomic_DNA"/>
</dbReference>